<dbReference type="AlphaFoldDB" id="A0A0E9SFH2"/>
<evidence type="ECO:0000313" key="1">
    <source>
        <dbReference type="EMBL" id="JAH40036.1"/>
    </source>
</evidence>
<name>A0A0E9SFH2_ANGAN</name>
<sequence>MFIHCFFPFLCVCNRNFFCENLSTVGGNIST</sequence>
<reference evidence="1" key="1">
    <citation type="submission" date="2014-11" db="EMBL/GenBank/DDBJ databases">
        <authorList>
            <person name="Amaro Gonzalez C."/>
        </authorList>
    </citation>
    <scope>NUCLEOTIDE SEQUENCE</scope>
</reference>
<organism evidence="1">
    <name type="scientific">Anguilla anguilla</name>
    <name type="common">European freshwater eel</name>
    <name type="synonym">Muraena anguilla</name>
    <dbReference type="NCBI Taxonomy" id="7936"/>
    <lineage>
        <taxon>Eukaryota</taxon>
        <taxon>Metazoa</taxon>
        <taxon>Chordata</taxon>
        <taxon>Craniata</taxon>
        <taxon>Vertebrata</taxon>
        <taxon>Euteleostomi</taxon>
        <taxon>Actinopterygii</taxon>
        <taxon>Neopterygii</taxon>
        <taxon>Teleostei</taxon>
        <taxon>Anguilliformes</taxon>
        <taxon>Anguillidae</taxon>
        <taxon>Anguilla</taxon>
    </lineage>
</organism>
<protein>
    <submittedName>
        <fullName evidence="1">Uncharacterized protein</fullName>
    </submittedName>
</protein>
<dbReference type="EMBL" id="GBXM01068541">
    <property type="protein sequence ID" value="JAH40036.1"/>
    <property type="molecule type" value="Transcribed_RNA"/>
</dbReference>
<accession>A0A0E9SFH2</accession>
<proteinExistence type="predicted"/>
<reference evidence="1" key="2">
    <citation type="journal article" date="2015" name="Fish Shellfish Immunol.">
        <title>Early steps in the European eel (Anguilla anguilla)-Vibrio vulnificus interaction in the gills: Role of the RtxA13 toxin.</title>
        <authorList>
            <person name="Callol A."/>
            <person name="Pajuelo D."/>
            <person name="Ebbesson L."/>
            <person name="Teles M."/>
            <person name="MacKenzie S."/>
            <person name="Amaro C."/>
        </authorList>
    </citation>
    <scope>NUCLEOTIDE SEQUENCE</scope>
</reference>